<organism evidence="7 8">
    <name type="scientific">Roseburia intestinalis</name>
    <dbReference type="NCBI Taxonomy" id="166486"/>
    <lineage>
        <taxon>Bacteria</taxon>
        <taxon>Bacillati</taxon>
        <taxon>Bacillota</taxon>
        <taxon>Clostridia</taxon>
        <taxon>Lachnospirales</taxon>
        <taxon>Lachnospiraceae</taxon>
        <taxon>Roseburia</taxon>
    </lineage>
</organism>
<dbReference type="AlphaFoldDB" id="A0A6L6L9E1"/>
<proteinExistence type="predicted"/>
<feature type="transmembrane region" description="Helical" evidence="5">
    <location>
        <begin position="304"/>
        <end position="322"/>
    </location>
</feature>
<feature type="domain" description="ABC-2 type transporter transmembrane" evidence="6">
    <location>
        <begin position="10"/>
        <end position="300"/>
    </location>
</feature>
<keyword evidence="3 5" id="KW-1133">Transmembrane helix</keyword>
<dbReference type="GO" id="GO:0140359">
    <property type="term" value="F:ABC-type transporter activity"/>
    <property type="evidence" value="ECO:0007669"/>
    <property type="project" value="InterPro"/>
</dbReference>
<feature type="transmembrane region" description="Helical" evidence="5">
    <location>
        <begin position="234"/>
        <end position="250"/>
    </location>
</feature>
<evidence type="ECO:0000256" key="4">
    <source>
        <dbReference type="ARBA" id="ARBA00023136"/>
    </source>
</evidence>
<evidence type="ECO:0000313" key="8">
    <source>
        <dbReference type="Proteomes" id="UP000478483"/>
    </source>
</evidence>
<feature type="transmembrane region" description="Helical" evidence="5">
    <location>
        <begin position="257"/>
        <end position="279"/>
    </location>
</feature>
<feature type="transmembrane region" description="Helical" evidence="5">
    <location>
        <begin position="194"/>
        <end position="222"/>
    </location>
</feature>
<comment type="subcellular location">
    <subcellularLocation>
        <location evidence="1">Membrane</location>
        <topology evidence="1">Multi-pass membrane protein</topology>
    </subcellularLocation>
</comment>
<feature type="transmembrane region" description="Helical" evidence="5">
    <location>
        <begin position="12"/>
        <end position="30"/>
    </location>
</feature>
<reference evidence="7 8" key="1">
    <citation type="journal article" date="2019" name="Nat. Med.">
        <title>A library of human gut bacterial isolates paired with longitudinal multiomics data enables mechanistic microbiome research.</title>
        <authorList>
            <person name="Poyet M."/>
            <person name="Groussin M."/>
            <person name="Gibbons S.M."/>
            <person name="Avila-Pacheco J."/>
            <person name="Jiang X."/>
            <person name="Kearney S.M."/>
            <person name="Perrotta A.R."/>
            <person name="Berdy B."/>
            <person name="Zhao S."/>
            <person name="Lieberman T.D."/>
            <person name="Swanson P.K."/>
            <person name="Smith M."/>
            <person name="Roesemann S."/>
            <person name="Alexander J.E."/>
            <person name="Rich S.A."/>
            <person name="Livny J."/>
            <person name="Vlamakis H."/>
            <person name="Clish C."/>
            <person name="Bullock K."/>
            <person name="Deik A."/>
            <person name="Scott J."/>
            <person name="Pierce K.A."/>
            <person name="Xavier R.J."/>
            <person name="Alm E.J."/>
        </authorList>
    </citation>
    <scope>NUCLEOTIDE SEQUENCE [LARGE SCALE GENOMIC DNA]</scope>
    <source>
        <strain evidence="7 8">BIOML-A1</strain>
    </source>
</reference>
<name>A0A6L6L9E1_9FIRM</name>
<protein>
    <recommendedName>
        <fullName evidence="6">ABC-2 type transporter transmembrane domain-containing protein</fullName>
    </recommendedName>
</protein>
<dbReference type="InterPro" id="IPR013525">
    <property type="entry name" value="ABC2_TM"/>
</dbReference>
<sequence>MLLKTESIKWVFLLSCMFSVILCIVFSITYKANLKKDDRSITISVWDESKSQESEKLLSYMENTLDAKILLGDQKQMENQLITFRAMVGVKIPEGFAQGELPQVIHFEDDKIAQMVSSLIDQYVWLQDDVTPKKVDVEARKENAVAKALKTTMGFLPQALMIMAICLSIFLVTEKQEGNLMRIYISPVSFLQYMLGRGGLSVLVSLIPAFALWGMVAFYLGYDDISVMQAFENMVLFTIFMMLTAFYLGLRCTTQNTIFLGIVGLTSVGSIIGGCFFSIDGTVKVLETIAKVLPHYWLMKVGQGQFLLIYIVIMIVLNFVTYEKLNKNGGKIG</sequence>
<evidence type="ECO:0000259" key="6">
    <source>
        <dbReference type="Pfam" id="PF12698"/>
    </source>
</evidence>
<keyword evidence="4 5" id="KW-0472">Membrane</keyword>
<dbReference type="EMBL" id="WNAJ01000036">
    <property type="protein sequence ID" value="MTR87040.1"/>
    <property type="molecule type" value="Genomic_DNA"/>
</dbReference>
<keyword evidence="2 5" id="KW-0812">Transmembrane</keyword>
<evidence type="ECO:0000256" key="5">
    <source>
        <dbReference type="SAM" id="Phobius"/>
    </source>
</evidence>
<feature type="transmembrane region" description="Helical" evidence="5">
    <location>
        <begin position="155"/>
        <end position="173"/>
    </location>
</feature>
<evidence type="ECO:0000256" key="2">
    <source>
        <dbReference type="ARBA" id="ARBA00022692"/>
    </source>
</evidence>
<comment type="caution">
    <text evidence="7">The sequence shown here is derived from an EMBL/GenBank/DDBJ whole genome shotgun (WGS) entry which is preliminary data.</text>
</comment>
<dbReference type="Pfam" id="PF12698">
    <property type="entry name" value="ABC2_membrane_3"/>
    <property type="match status" value="1"/>
</dbReference>
<dbReference type="Proteomes" id="UP000478483">
    <property type="component" value="Unassembled WGS sequence"/>
</dbReference>
<evidence type="ECO:0000313" key="7">
    <source>
        <dbReference type="EMBL" id="MTR87040.1"/>
    </source>
</evidence>
<accession>A0A6L6L9E1</accession>
<dbReference type="RefSeq" id="WP_118413532.1">
    <property type="nucleotide sequence ID" value="NZ_QRPI01000033.1"/>
</dbReference>
<evidence type="ECO:0000256" key="3">
    <source>
        <dbReference type="ARBA" id="ARBA00022989"/>
    </source>
</evidence>
<dbReference type="GO" id="GO:0016020">
    <property type="term" value="C:membrane"/>
    <property type="evidence" value="ECO:0007669"/>
    <property type="project" value="UniProtKB-SubCell"/>
</dbReference>
<evidence type="ECO:0000256" key="1">
    <source>
        <dbReference type="ARBA" id="ARBA00004141"/>
    </source>
</evidence>
<gene>
    <name evidence="7" type="ORF">GMD50_18805</name>
</gene>